<feature type="region of interest" description="Disordered" evidence="16">
    <location>
        <begin position="1411"/>
        <end position="1471"/>
    </location>
</feature>
<evidence type="ECO:0008006" key="22">
    <source>
        <dbReference type="Google" id="ProtNLM"/>
    </source>
</evidence>
<keyword evidence="12" id="KW-0539">Nucleus</keyword>
<keyword evidence="8" id="KW-0805">Transcription regulation</keyword>
<dbReference type="InterPro" id="IPR001965">
    <property type="entry name" value="Znf_PHD"/>
</dbReference>
<dbReference type="SMART" id="SM00297">
    <property type="entry name" value="BROMO"/>
    <property type="match status" value="1"/>
</dbReference>
<dbReference type="SMART" id="SM00249">
    <property type="entry name" value="PHD"/>
    <property type="match status" value="3"/>
</dbReference>
<evidence type="ECO:0000256" key="11">
    <source>
        <dbReference type="ARBA" id="ARBA00023163"/>
    </source>
</evidence>
<evidence type="ECO:0000313" key="20">
    <source>
        <dbReference type="EMBL" id="KAG5680078.1"/>
    </source>
</evidence>
<dbReference type="GO" id="GO:0016589">
    <property type="term" value="C:NURF complex"/>
    <property type="evidence" value="ECO:0007669"/>
    <property type="project" value="InterPro"/>
</dbReference>
<evidence type="ECO:0000256" key="3">
    <source>
        <dbReference type="ARBA" id="ARBA00022723"/>
    </source>
</evidence>
<evidence type="ECO:0000256" key="1">
    <source>
        <dbReference type="ARBA" id="ARBA00004123"/>
    </source>
</evidence>
<dbReference type="Pfam" id="PF15613">
    <property type="entry name" value="WSD"/>
    <property type="match status" value="1"/>
</dbReference>
<dbReference type="FunFam" id="3.30.40.10:FF:000048">
    <property type="entry name" value="nucleosome-remodeling factor subunit BPTF isoform X1"/>
    <property type="match status" value="1"/>
</dbReference>
<feature type="compositionally biased region" description="Basic and acidic residues" evidence="16">
    <location>
        <begin position="1984"/>
        <end position="2000"/>
    </location>
</feature>
<dbReference type="InterPro" id="IPR001487">
    <property type="entry name" value="Bromodomain"/>
</dbReference>
<evidence type="ECO:0000256" key="5">
    <source>
        <dbReference type="ARBA" id="ARBA00022771"/>
    </source>
</evidence>
<evidence type="ECO:0000256" key="6">
    <source>
        <dbReference type="ARBA" id="ARBA00022833"/>
    </source>
</evidence>
<dbReference type="CDD" id="cd05509">
    <property type="entry name" value="Bromo_gcn5_like"/>
    <property type="match status" value="1"/>
</dbReference>
<evidence type="ECO:0000256" key="8">
    <source>
        <dbReference type="ARBA" id="ARBA00023015"/>
    </source>
</evidence>
<dbReference type="PROSITE" id="PS50014">
    <property type="entry name" value="BROMODOMAIN_2"/>
    <property type="match status" value="1"/>
</dbReference>
<dbReference type="PROSITE" id="PS50016">
    <property type="entry name" value="ZF_PHD_2"/>
    <property type="match status" value="2"/>
</dbReference>
<dbReference type="SMART" id="SM00571">
    <property type="entry name" value="DDT"/>
    <property type="match status" value="1"/>
</dbReference>
<feature type="region of interest" description="Disordered" evidence="16">
    <location>
        <begin position="1971"/>
        <end position="2002"/>
    </location>
</feature>
<dbReference type="GO" id="GO:0008270">
    <property type="term" value="F:zinc ion binding"/>
    <property type="evidence" value="ECO:0007669"/>
    <property type="project" value="UniProtKB-KW"/>
</dbReference>
<dbReference type="PANTHER" id="PTHR45975">
    <property type="entry name" value="NUCLEOSOME-REMODELING FACTOR SUBUNIT BPTF"/>
    <property type="match status" value="1"/>
</dbReference>
<dbReference type="PANTHER" id="PTHR45975:SF2">
    <property type="entry name" value="NUCLEOSOME-REMODELING FACTOR SUBUNIT BPTF"/>
    <property type="match status" value="1"/>
</dbReference>
<dbReference type="PROSITE" id="PS50827">
    <property type="entry name" value="DDT"/>
    <property type="match status" value="1"/>
</dbReference>
<dbReference type="PRINTS" id="PR00503">
    <property type="entry name" value="BROMODOMAIN"/>
</dbReference>
<evidence type="ECO:0000256" key="7">
    <source>
        <dbReference type="ARBA" id="ARBA00022853"/>
    </source>
</evidence>
<evidence type="ECO:0000256" key="9">
    <source>
        <dbReference type="ARBA" id="ARBA00023054"/>
    </source>
</evidence>
<dbReference type="InterPro" id="IPR018359">
    <property type="entry name" value="Bromodomain_CS"/>
</dbReference>
<evidence type="ECO:0000259" key="17">
    <source>
        <dbReference type="PROSITE" id="PS50014"/>
    </source>
</evidence>
<dbReference type="GO" id="GO:0045944">
    <property type="term" value="P:positive regulation of transcription by RNA polymerase II"/>
    <property type="evidence" value="ECO:0007669"/>
    <property type="project" value="UniProtKB-ARBA"/>
</dbReference>
<keyword evidence="11" id="KW-0804">Transcription</keyword>
<evidence type="ECO:0000256" key="15">
    <source>
        <dbReference type="SAM" id="Coils"/>
    </source>
</evidence>
<feature type="compositionally biased region" description="Polar residues" evidence="16">
    <location>
        <begin position="32"/>
        <end position="49"/>
    </location>
</feature>
<dbReference type="OrthoDB" id="784962at2759"/>
<comment type="subcellular location">
    <subcellularLocation>
        <location evidence="1">Nucleus</location>
    </subcellularLocation>
</comment>
<keyword evidence="21" id="KW-1185">Reference proteome</keyword>
<comment type="caution">
    <text evidence="20">The sequence shown here is derived from an EMBL/GenBank/DDBJ whole genome shotgun (WGS) entry which is preliminary data.</text>
</comment>
<feature type="compositionally biased region" description="Polar residues" evidence="16">
    <location>
        <begin position="2057"/>
        <end position="2068"/>
    </location>
</feature>
<accession>A0A9J6CEM5</accession>
<sequence length="2565" mass="293105">MSGRGKRRGRPPKAPAVNEKKFHLLKKPKYLQNDSQFSTPSASRASSPQDSEESSRKSFSRDGTAKKRGRPPLKTKRGGAASSSFASRRSYNSPTYNKTDYHYGSDFGDSTDKSDDEMAMSQSESPESFNDSDSDFSLSSYSNVGQASGQTRSITPEPIWLKDIEIPTLELPKSSDDLLVPKQYVLRSLAIYEVLRRYRNLVRMSPFRVEDYCAALVSEEQSALLTEIHIALIKAILREEDSQQTHFGPLDQKDSINISLYLIDTVTWPEVLRIYVESDPSFSRVVLNILSTREYPYSGIEDRLTVLQFLTDQFLTTTFVRDDMIQEGPIHYDDHCRVCHRLGNLLCCETCPAVYHLECVDPPLEDVPTEDWQCNICKSHCVSGVNDCISTKEKQGSLCRHEHFGFDRHARKYWFVCRRLFIETEDGSETWYYSTETQFENLLSILDPNEFEKQLCKEIQEYKDEIIKQMQLTETLTNENKGNKKSYLEIENDKIIKQTKTENGENGVVDSSESNEQLNSGVDAEQNLDAAAEIDKTDDQTHFTRSRTNQISNGTYYFKLGMENGHKEYTNQYTINPLALNKPQKNEERDKKRHLSHKFSLTEASTFKWGGLLNGTDQSLIAVFKQTLLTFESSICPQFMHCNWPKLRKVWLNAVAASLTPQDFAKILIVLQTCFKNVIYANVWHEQLGHIHLYRVTSTEREERKKIEKREKREESEEERNRLSYNYVKYSLGLRHQVWKQKGEEYRIHGQWGWLWSTRSRRRQYWNEIQKNRLQSVNVVIKQDNKQKVLSLKRQAYENLNFALDFLRTNDDSSNAEKSNEETDEEYEKKKETCNAIKSMVVENIMDKSYESLNVSEALKAKTRIIYPRIAKKCAIDDLLERRQKLCDMEMKVKDSNETSTEISENIIPVNETSKKKPSGSTVCVQKLIQDISENKSRVNQKSKNFEVIEKCIKIHNLQTELLKLTKMLKVHKCFSEQCRNANETNAILSSSKSTKCFSVLCLKESKIKSEISTLIKQLRDRFTGVGKKGILHQKLAEAKNNDLLDIINKYHLGDYMSDEYFQYDLETCLEDIKLSFNEATEFNSEFITNYCTKIEPKMEIDEEICEPEIKNENKNADIKEEKKVKEEDDENNKDEYVKKPNRRFLGPSRQPKKENEVQKELDEDGKEKIFSTTSTAGKIYLKKPLQEKLQNTNSQNSESSATTALPEGVVSRYPAITTFTTVKNTKSILVLPKYELVKVARRAGKYALSNLNHIAKNNNSVWPYPCSRPFFRTCWIYRTFCVNTFAALGLQLRILWTCLRWDDMQTKPPTMDGKNQVTTETEIVTTELLKHRNVGLFMDVTQYFRRRVVIPLELPKTVREVTSIRSGLRKRKRAESPQQTDPQVNEEWIDEDKLELWEIKQYGEKQERVNIIPTTRTTTGKLPLPRQLDLPESNSTRSTSRVSSTEIKEKMEQQLRLQREAHSKKRAEELKSQPQYKTFIRKILVRNPDGTQRVVNETITQPIAASTSPSTPKQEPQQKIQLLRTQDGKMSVRGLQPNQKLVQTSDGKYLILPANSNVVGGKVTQTIRPIATSTPTASPQQPPQKVLIRSVPAKTIISANNVVKIAPEPNKETTTSTTPVVQATAQSPTVQKIITSSGQIITQQVQGNVISSANLQQLLQQRPGQKILIQQSPGGVQKLLVASPSSSQLQTASGEKRIIIQNAAGQQQQIILNQNSVTSPQQQLVSIGGQKLILQSSNASSPMQQIKVTSPVQQPIQFQQIQEQPQQQQQQQQIVVQANGSSIAQQLAQGKIQVMNMNGQQVLVKNVGTNQVIVGQVKTTSTSNQSPSTPIKQTIQPTIVTTQSPNQQIVKTIQMQPTTTATEGISSEHAALLANHPPGTVIKCVTASVMQTANGPRIVLQGLQGSEFTQQQTMLVQQQVKQQLMKAQESSGKTGTIGPTKIYLAITPQATSSQPPPLTPVQNQNNDESVAANDTVVRPEAVNAKENKDSDEKGDEKSDQFVVTQEYIQDTIKNVLRQGNLNPEIEEKLLTLQRYQEKQAKGEFFDPTTFAASISTRNVRNKNTSGYDSPDDSDESEEEDSEVESPKPASRRRGANIDDDDEWVIDAPKKYIKKADREKMERKSINYAHSDGSRSSQQDKEQKIIVKTSETGQIRKNIIFCNRVENPVQNNFAVSSDGEKSPEKALLASKLKMKAAQKTNLNDDQMKHHKLQAQLIKHKENLKKMILKKRDTLEKELQNEIQKELSTEMAIHIKNICAKQESIVVESKKEPSKYMKKKMERLALEAQQQQGLLDTSTETIKNEKSVKSKKYNKSNNTSLNSNTEKDEKKNKKKGQKLYCICRTPYDKTKFYIACDLCNNWFHGECVGIKEEDSKNMDNFVCAECDRAKETKELFCLCRTPYDQSQFYICCDKCQDWFHGKCVGISQSEADFIDEYVCPNCQKNTSVNFANTKTFGEKEFNKLLNFLKEIQSHKSAWPFLDPVDASEVPDYYNVIKEPMDLKQIETKIMNEEYNCLSDFIKDMTKIFDNCRYYNQRDSTFCKCAEDLEAFFIQKLNTFRDELMKV</sequence>
<evidence type="ECO:0000313" key="21">
    <source>
        <dbReference type="Proteomes" id="UP001107558"/>
    </source>
</evidence>
<dbReference type="InterPro" id="IPR013083">
    <property type="entry name" value="Znf_RING/FYVE/PHD"/>
</dbReference>
<feature type="region of interest" description="Disordered" evidence="16">
    <location>
        <begin position="1366"/>
        <end position="1387"/>
    </location>
</feature>
<evidence type="ECO:0000256" key="12">
    <source>
        <dbReference type="ARBA" id="ARBA00023242"/>
    </source>
</evidence>
<keyword evidence="6" id="KW-0862">Zinc</keyword>
<feature type="compositionally biased region" description="Low complexity" evidence="16">
    <location>
        <begin position="1434"/>
        <end position="1446"/>
    </location>
</feature>
<dbReference type="EMBL" id="JADBJN010000001">
    <property type="protein sequence ID" value="KAG5680078.1"/>
    <property type="molecule type" value="Genomic_DNA"/>
</dbReference>
<feature type="region of interest" description="Disordered" evidence="16">
    <location>
        <begin position="811"/>
        <end position="830"/>
    </location>
</feature>
<feature type="region of interest" description="Disordered" evidence="16">
    <location>
        <begin position="1121"/>
        <end position="1164"/>
    </location>
</feature>
<feature type="compositionally biased region" description="Low complexity" evidence="16">
    <location>
        <begin position="78"/>
        <end position="90"/>
    </location>
</feature>
<reference evidence="20" key="1">
    <citation type="submission" date="2021-03" db="EMBL/GenBank/DDBJ databases">
        <title>Chromosome level genome of the anhydrobiotic midge Polypedilum vanderplanki.</title>
        <authorList>
            <person name="Yoshida Y."/>
            <person name="Kikawada T."/>
            <person name="Gusev O."/>
        </authorList>
    </citation>
    <scope>NUCLEOTIDE SEQUENCE</scope>
    <source>
        <strain evidence="20">NIAS01</strain>
        <tissue evidence="20">Whole body or cell culture</tissue>
    </source>
</reference>
<dbReference type="InterPro" id="IPR018501">
    <property type="entry name" value="DDT_dom"/>
</dbReference>
<feature type="domain" description="Bromo" evidence="17">
    <location>
        <begin position="2471"/>
        <end position="2541"/>
    </location>
</feature>
<dbReference type="Pfam" id="PF02791">
    <property type="entry name" value="DDT"/>
    <property type="match status" value="1"/>
</dbReference>
<dbReference type="SUPFAM" id="SSF57903">
    <property type="entry name" value="FYVE/PHD zinc finger"/>
    <property type="match status" value="3"/>
</dbReference>
<feature type="coiled-coil region" evidence="15">
    <location>
        <begin position="2217"/>
        <end position="2244"/>
    </location>
</feature>
<keyword evidence="7" id="KW-0156">Chromatin regulator</keyword>
<feature type="compositionally biased region" description="Low complexity" evidence="16">
    <location>
        <begin position="2314"/>
        <end position="2323"/>
    </location>
</feature>
<organism evidence="20 21">
    <name type="scientific">Polypedilum vanderplanki</name>
    <name type="common">Sleeping chironomid midge</name>
    <dbReference type="NCBI Taxonomy" id="319348"/>
    <lineage>
        <taxon>Eukaryota</taxon>
        <taxon>Metazoa</taxon>
        <taxon>Ecdysozoa</taxon>
        <taxon>Arthropoda</taxon>
        <taxon>Hexapoda</taxon>
        <taxon>Insecta</taxon>
        <taxon>Pterygota</taxon>
        <taxon>Neoptera</taxon>
        <taxon>Endopterygota</taxon>
        <taxon>Diptera</taxon>
        <taxon>Nematocera</taxon>
        <taxon>Chironomoidea</taxon>
        <taxon>Chironomidae</taxon>
        <taxon>Chironominae</taxon>
        <taxon>Polypedilum</taxon>
        <taxon>Polypedilum</taxon>
    </lineage>
</organism>
<name>A0A9J6CEM5_POLVA</name>
<evidence type="ECO:0000256" key="13">
    <source>
        <dbReference type="PROSITE-ProRule" id="PRU00035"/>
    </source>
</evidence>
<dbReference type="PROSITE" id="PS01359">
    <property type="entry name" value="ZF_PHD_1"/>
    <property type="match status" value="1"/>
</dbReference>
<gene>
    <name evidence="20" type="ORF">PVAND_009605</name>
</gene>
<dbReference type="Pfam" id="PF00628">
    <property type="entry name" value="PHD"/>
    <property type="match status" value="3"/>
</dbReference>
<dbReference type="CDD" id="cd15559">
    <property type="entry name" value="PHD1_BPTF"/>
    <property type="match status" value="1"/>
</dbReference>
<feature type="domain" description="DDT" evidence="19">
    <location>
        <begin position="182"/>
        <end position="242"/>
    </location>
</feature>
<dbReference type="InterPro" id="IPR019787">
    <property type="entry name" value="Znf_PHD-finger"/>
</dbReference>
<feature type="compositionally biased region" description="Basic and acidic residues" evidence="16">
    <location>
        <begin position="1152"/>
        <end position="1164"/>
    </location>
</feature>
<dbReference type="InterPro" id="IPR036427">
    <property type="entry name" value="Bromodomain-like_sf"/>
</dbReference>
<keyword evidence="9 15" id="KW-0175">Coiled coil</keyword>
<keyword evidence="10 13" id="KW-0103">Bromodomain</keyword>
<feature type="region of interest" description="Disordered" evidence="16">
    <location>
        <begin position="499"/>
        <end position="519"/>
    </location>
</feature>
<proteinExistence type="predicted"/>
<feature type="compositionally biased region" description="Basic and acidic residues" evidence="16">
    <location>
        <begin position="1447"/>
        <end position="1471"/>
    </location>
</feature>
<keyword evidence="5 14" id="KW-0863">Zinc-finger</keyword>
<evidence type="ECO:0000256" key="10">
    <source>
        <dbReference type="ARBA" id="ARBA00023117"/>
    </source>
</evidence>
<feature type="domain" description="PHD-type" evidence="18">
    <location>
        <begin position="333"/>
        <end position="380"/>
    </location>
</feature>
<dbReference type="GO" id="GO:0006338">
    <property type="term" value="P:chromatin remodeling"/>
    <property type="evidence" value="ECO:0007669"/>
    <property type="project" value="UniProtKB-ARBA"/>
</dbReference>
<feature type="compositionally biased region" description="Basic and acidic residues" evidence="16">
    <location>
        <begin position="53"/>
        <end position="65"/>
    </location>
</feature>
<evidence type="ECO:0000256" key="14">
    <source>
        <dbReference type="PROSITE-ProRule" id="PRU00146"/>
    </source>
</evidence>
<dbReference type="SUPFAM" id="SSF47370">
    <property type="entry name" value="Bromodomain"/>
    <property type="match status" value="1"/>
</dbReference>
<dbReference type="Pfam" id="PF00439">
    <property type="entry name" value="Bromodomain"/>
    <property type="match status" value="1"/>
</dbReference>
<feature type="compositionally biased region" description="Acidic residues" evidence="16">
    <location>
        <begin position="2070"/>
        <end position="2084"/>
    </location>
</feature>
<dbReference type="PROSITE" id="PS00633">
    <property type="entry name" value="BROMODOMAIN_1"/>
    <property type="match status" value="1"/>
</dbReference>
<keyword evidence="3" id="KW-0479">Metal-binding</keyword>
<feature type="compositionally biased region" description="Low complexity" evidence="16">
    <location>
        <begin position="123"/>
        <end position="143"/>
    </location>
</feature>
<feature type="region of interest" description="Disordered" evidence="16">
    <location>
        <begin position="1"/>
        <end position="152"/>
    </location>
</feature>
<dbReference type="InterPro" id="IPR038028">
    <property type="entry name" value="BPTF"/>
</dbReference>
<dbReference type="InterPro" id="IPR028941">
    <property type="entry name" value="WHIM2_dom"/>
</dbReference>
<evidence type="ECO:0000256" key="4">
    <source>
        <dbReference type="ARBA" id="ARBA00022737"/>
    </source>
</evidence>
<feature type="region of interest" description="Disordered" evidence="16">
    <location>
        <begin position="2057"/>
        <end position="2097"/>
    </location>
</feature>
<dbReference type="Proteomes" id="UP001107558">
    <property type="component" value="Chromosome 1"/>
</dbReference>
<feature type="compositionally biased region" description="Basic residues" evidence="16">
    <location>
        <begin position="1"/>
        <end position="11"/>
    </location>
</feature>
<dbReference type="InterPro" id="IPR019786">
    <property type="entry name" value="Zinc_finger_PHD-type_CS"/>
</dbReference>
<feature type="domain" description="PHD-type" evidence="18">
    <location>
        <begin position="2379"/>
        <end position="2444"/>
    </location>
</feature>
<keyword evidence="4" id="KW-0677">Repeat</keyword>
<evidence type="ECO:0000256" key="2">
    <source>
        <dbReference type="ARBA" id="ARBA00022553"/>
    </source>
</evidence>
<evidence type="ECO:0000256" key="16">
    <source>
        <dbReference type="SAM" id="MobiDB-lite"/>
    </source>
</evidence>
<dbReference type="GO" id="GO:0045892">
    <property type="term" value="P:negative regulation of DNA-templated transcription"/>
    <property type="evidence" value="ECO:0007669"/>
    <property type="project" value="UniProtKB-ARBA"/>
</dbReference>
<dbReference type="Gene3D" id="1.20.920.10">
    <property type="entry name" value="Bromodomain-like"/>
    <property type="match status" value="1"/>
</dbReference>
<dbReference type="GO" id="GO:0000978">
    <property type="term" value="F:RNA polymerase II cis-regulatory region sequence-specific DNA binding"/>
    <property type="evidence" value="ECO:0007669"/>
    <property type="project" value="TreeGrafter"/>
</dbReference>
<dbReference type="FunFam" id="3.30.40.10:FF:000036">
    <property type="entry name" value="nucleosome-remodeling factor subunit BPTF isoform X1"/>
    <property type="match status" value="1"/>
</dbReference>
<protein>
    <recommendedName>
        <fullName evidence="22">Nucleosome-remodeling factor subunit NURF301</fullName>
    </recommendedName>
</protein>
<keyword evidence="2" id="KW-0597">Phosphoprotein</keyword>
<feature type="compositionally biased region" description="Basic residues" evidence="16">
    <location>
        <begin position="66"/>
        <end position="77"/>
    </location>
</feature>
<feature type="region of interest" description="Disordered" evidence="16">
    <location>
        <begin position="2304"/>
        <end position="2329"/>
    </location>
</feature>
<feature type="compositionally biased region" description="Polar residues" evidence="16">
    <location>
        <begin position="509"/>
        <end position="519"/>
    </location>
</feature>
<evidence type="ECO:0000259" key="18">
    <source>
        <dbReference type="PROSITE" id="PS50016"/>
    </source>
</evidence>
<dbReference type="Gene3D" id="3.30.40.10">
    <property type="entry name" value="Zinc/RING finger domain, C3HC4 (zinc finger)"/>
    <property type="match status" value="3"/>
</dbReference>
<evidence type="ECO:0000259" key="19">
    <source>
        <dbReference type="PROSITE" id="PS50827"/>
    </source>
</evidence>
<dbReference type="CDD" id="cd15560">
    <property type="entry name" value="PHD2_3_BPTF"/>
    <property type="match status" value="2"/>
</dbReference>
<dbReference type="InterPro" id="IPR011011">
    <property type="entry name" value="Znf_FYVE_PHD"/>
</dbReference>